<name>A0A0D8HLY0_9ACTN</name>
<comment type="caution">
    <text evidence="1">The sequence shown here is derived from an EMBL/GenBank/DDBJ whole genome shotgun (WGS) entry which is preliminary data.</text>
</comment>
<protein>
    <recommendedName>
        <fullName evidence="3">Integrase catalytic domain-containing protein</fullName>
    </recommendedName>
</protein>
<reference evidence="1 2" key="1">
    <citation type="submission" date="2015-01" db="EMBL/GenBank/DDBJ databases">
        <title>Draft genome of the acidophilic iron oxidizer Acidithrix ferrooxidans strain Py-F3.</title>
        <authorList>
            <person name="Poehlein A."/>
            <person name="Eisen S."/>
            <person name="Schloemann M."/>
            <person name="Johnson B.D."/>
            <person name="Daniel R."/>
            <person name="Muehling M."/>
        </authorList>
    </citation>
    <scope>NUCLEOTIDE SEQUENCE [LARGE SCALE GENOMIC DNA]</scope>
    <source>
        <strain evidence="1 2">Py-F3</strain>
    </source>
</reference>
<dbReference type="STRING" id="1280514.AXFE_03810"/>
<evidence type="ECO:0000313" key="2">
    <source>
        <dbReference type="Proteomes" id="UP000032360"/>
    </source>
</evidence>
<sequence>MIMQRVSALFKTVKYFPNYRYGGFPTIEESRKWMSDFVDHYNNDHQHSGIKFVTPQQAYSGEHIELLAKRREAVGGSNANLHQEGGYRTNAETGIQYQRYQLFLRISRSEMNQKGGKGR</sequence>
<dbReference type="Proteomes" id="UP000032360">
    <property type="component" value="Unassembled WGS sequence"/>
</dbReference>
<evidence type="ECO:0008006" key="3">
    <source>
        <dbReference type="Google" id="ProtNLM"/>
    </source>
</evidence>
<dbReference type="SUPFAM" id="SSF53098">
    <property type="entry name" value="Ribonuclease H-like"/>
    <property type="match status" value="1"/>
</dbReference>
<dbReference type="AlphaFoldDB" id="A0A0D8HLY0"/>
<proteinExistence type="predicted"/>
<evidence type="ECO:0000313" key="1">
    <source>
        <dbReference type="EMBL" id="KJF18772.1"/>
    </source>
</evidence>
<dbReference type="EMBL" id="JXYS01000007">
    <property type="protein sequence ID" value="KJF18772.1"/>
    <property type="molecule type" value="Genomic_DNA"/>
</dbReference>
<organism evidence="1 2">
    <name type="scientific">Acidithrix ferrooxidans</name>
    <dbReference type="NCBI Taxonomy" id="1280514"/>
    <lineage>
        <taxon>Bacteria</taxon>
        <taxon>Bacillati</taxon>
        <taxon>Actinomycetota</taxon>
        <taxon>Acidimicrobiia</taxon>
        <taxon>Acidimicrobiales</taxon>
        <taxon>Acidimicrobiaceae</taxon>
        <taxon>Acidithrix</taxon>
    </lineage>
</organism>
<dbReference type="InterPro" id="IPR012337">
    <property type="entry name" value="RNaseH-like_sf"/>
</dbReference>
<gene>
    <name evidence="1" type="ORF">AXFE_03810</name>
</gene>
<accession>A0A0D8HLY0</accession>
<keyword evidence="2" id="KW-1185">Reference proteome</keyword>